<dbReference type="Proteomes" id="UP000436088">
    <property type="component" value="Unassembled WGS sequence"/>
</dbReference>
<sequence>MWDVAGENMVLDLMGHKNYVRCDNCSLVSSDLFVTDSYDHIVKVWDFRVKNLRSIFEVNHGKPVENVIYLPSGVLTATAGGIR</sequence>
<dbReference type="Gene3D" id="2.130.10.10">
    <property type="entry name" value="YVTN repeat-like/Quinoprotein amine dehydrogenase"/>
    <property type="match status" value="1"/>
</dbReference>
<dbReference type="GO" id="GO:0045943">
    <property type="term" value="P:positive regulation of transcription by RNA polymerase I"/>
    <property type="evidence" value="ECO:0007669"/>
    <property type="project" value="TreeGrafter"/>
</dbReference>
<dbReference type="InterPro" id="IPR036322">
    <property type="entry name" value="WD40_repeat_dom_sf"/>
</dbReference>
<keyword evidence="2" id="KW-0853">WD repeat</keyword>
<gene>
    <name evidence="5" type="ORF">F3Y22_tig00111166pilonHSYRG00349</name>
</gene>
<dbReference type="InterPro" id="IPR015943">
    <property type="entry name" value="WD40/YVTN_repeat-like_dom_sf"/>
</dbReference>
<keyword evidence="6" id="KW-1185">Reference proteome</keyword>
<proteinExistence type="predicted"/>
<dbReference type="EMBL" id="VEPZ02001257">
    <property type="protein sequence ID" value="KAE8683922.1"/>
    <property type="molecule type" value="Genomic_DNA"/>
</dbReference>
<dbReference type="SUPFAM" id="SSF50978">
    <property type="entry name" value="WD40 repeat-like"/>
    <property type="match status" value="1"/>
</dbReference>
<accession>A0A6A2YYD4</accession>
<organism evidence="5 6">
    <name type="scientific">Hibiscus syriacus</name>
    <name type="common">Rose of Sharon</name>
    <dbReference type="NCBI Taxonomy" id="106335"/>
    <lineage>
        <taxon>Eukaryota</taxon>
        <taxon>Viridiplantae</taxon>
        <taxon>Streptophyta</taxon>
        <taxon>Embryophyta</taxon>
        <taxon>Tracheophyta</taxon>
        <taxon>Spermatophyta</taxon>
        <taxon>Magnoliopsida</taxon>
        <taxon>eudicotyledons</taxon>
        <taxon>Gunneridae</taxon>
        <taxon>Pentapetalae</taxon>
        <taxon>rosids</taxon>
        <taxon>malvids</taxon>
        <taxon>Malvales</taxon>
        <taxon>Malvaceae</taxon>
        <taxon>Malvoideae</taxon>
        <taxon>Hibiscus</taxon>
    </lineage>
</organism>
<evidence type="ECO:0000256" key="4">
    <source>
        <dbReference type="ARBA" id="ARBA00023242"/>
    </source>
</evidence>
<dbReference type="AlphaFoldDB" id="A0A6A2YYD4"/>
<evidence type="ECO:0000256" key="1">
    <source>
        <dbReference type="ARBA" id="ARBA00004604"/>
    </source>
</evidence>
<name>A0A6A2YYD4_HIBSY</name>
<dbReference type="GO" id="GO:0006364">
    <property type="term" value="P:rRNA processing"/>
    <property type="evidence" value="ECO:0007669"/>
    <property type="project" value="TreeGrafter"/>
</dbReference>
<comment type="subcellular location">
    <subcellularLocation>
        <location evidence="1">Nucleus</location>
        <location evidence="1">Nucleolus</location>
    </subcellularLocation>
</comment>
<evidence type="ECO:0000313" key="5">
    <source>
        <dbReference type="EMBL" id="KAE8683922.1"/>
    </source>
</evidence>
<dbReference type="GO" id="GO:0005730">
    <property type="term" value="C:nucleolus"/>
    <property type="evidence" value="ECO:0007669"/>
    <property type="project" value="UniProtKB-SubCell"/>
</dbReference>
<dbReference type="PANTHER" id="PTHR19924:SF26">
    <property type="entry name" value="U3 SMALL NUCLEOLAR RNA-ASSOCIATED PROTEIN 15 HOMOLOG"/>
    <property type="match status" value="1"/>
</dbReference>
<protein>
    <submittedName>
        <fullName evidence="5">Uncharacterized protein</fullName>
    </submittedName>
</protein>
<keyword evidence="4" id="KW-0539">Nucleus</keyword>
<evidence type="ECO:0000256" key="2">
    <source>
        <dbReference type="ARBA" id="ARBA00022574"/>
    </source>
</evidence>
<evidence type="ECO:0000256" key="3">
    <source>
        <dbReference type="ARBA" id="ARBA00022737"/>
    </source>
</evidence>
<dbReference type="PANTHER" id="PTHR19924">
    <property type="entry name" value="UTP15 U3 SMALL NUCLEOLAR RNA-ASSOCIATED PROTEIN 15 FAMILY MEMBER"/>
    <property type="match status" value="1"/>
</dbReference>
<reference evidence="5" key="1">
    <citation type="submission" date="2019-09" db="EMBL/GenBank/DDBJ databases">
        <title>Draft genome information of white flower Hibiscus syriacus.</title>
        <authorList>
            <person name="Kim Y.-M."/>
        </authorList>
    </citation>
    <scope>NUCLEOTIDE SEQUENCE [LARGE SCALE GENOMIC DNA]</scope>
    <source>
        <strain evidence="5">YM2019G1</strain>
    </source>
</reference>
<comment type="caution">
    <text evidence="5">The sequence shown here is derived from an EMBL/GenBank/DDBJ whole genome shotgun (WGS) entry which is preliminary data.</text>
</comment>
<evidence type="ECO:0000313" key="6">
    <source>
        <dbReference type="Proteomes" id="UP000436088"/>
    </source>
</evidence>
<keyword evidence="3" id="KW-0677">Repeat</keyword>